<dbReference type="OrthoDB" id="5217604at2759"/>
<comment type="subcellular location">
    <subcellularLocation>
        <location evidence="1">Nucleus</location>
    </subcellularLocation>
</comment>
<keyword evidence="8" id="KW-1185">Reference proteome</keyword>
<evidence type="ECO:0000256" key="2">
    <source>
        <dbReference type="ARBA" id="ARBA00023015"/>
    </source>
</evidence>
<dbReference type="STRING" id="1081108.A0A162LMA8"/>
<dbReference type="Proteomes" id="UP000076881">
    <property type="component" value="Unassembled WGS sequence"/>
</dbReference>
<reference evidence="7 8" key="1">
    <citation type="journal article" date="2016" name="Genome Biol. Evol.">
        <title>Divergent and convergent evolution of fungal pathogenicity.</title>
        <authorList>
            <person name="Shang Y."/>
            <person name="Xiao G."/>
            <person name="Zheng P."/>
            <person name="Cen K."/>
            <person name="Zhan S."/>
            <person name="Wang C."/>
        </authorList>
    </citation>
    <scope>NUCLEOTIDE SEQUENCE [LARGE SCALE GENOMIC DNA]</scope>
    <source>
        <strain evidence="7 8">RCEF 1005</strain>
    </source>
</reference>
<evidence type="ECO:0000256" key="3">
    <source>
        <dbReference type="ARBA" id="ARBA00023125"/>
    </source>
</evidence>
<dbReference type="PANTHER" id="PTHR31845:SF10">
    <property type="entry name" value="ZN(II)2CYS6 TRANSCRIPTION FACTOR (EUROFUNG)"/>
    <property type="match status" value="1"/>
</dbReference>
<evidence type="ECO:0000256" key="4">
    <source>
        <dbReference type="ARBA" id="ARBA00023163"/>
    </source>
</evidence>
<keyword evidence="3" id="KW-0238">DNA-binding</keyword>
<keyword evidence="2" id="KW-0805">Transcription regulation</keyword>
<dbReference type="AlphaFoldDB" id="A0A162LMA8"/>
<evidence type="ECO:0000256" key="5">
    <source>
        <dbReference type="ARBA" id="ARBA00023242"/>
    </source>
</evidence>
<evidence type="ECO:0000256" key="1">
    <source>
        <dbReference type="ARBA" id="ARBA00004123"/>
    </source>
</evidence>
<dbReference type="PANTHER" id="PTHR31845">
    <property type="entry name" value="FINGER DOMAIN PROTEIN, PUTATIVE-RELATED"/>
    <property type="match status" value="1"/>
</dbReference>
<accession>A0A162LMA8</accession>
<feature type="compositionally biased region" description="Polar residues" evidence="6">
    <location>
        <begin position="348"/>
        <end position="366"/>
    </location>
</feature>
<dbReference type="GO" id="GO:0005634">
    <property type="term" value="C:nucleus"/>
    <property type="evidence" value="ECO:0007669"/>
    <property type="project" value="UniProtKB-SubCell"/>
</dbReference>
<keyword evidence="4" id="KW-0804">Transcription</keyword>
<proteinExistence type="predicted"/>
<comment type="caution">
    <text evidence="7">The sequence shown here is derived from an EMBL/GenBank/DDBJ whole genome shotgun (WGS) entry which is preliminary data.</text>
</comment>
<protein>
    <submittedName>
        <fullName evidence="7">Fungal transcriptional regulatory protein</fullName>
    </submittedName>
</protein>
<evidence type="ECO:0000313" key="8">
    <source>
        <dbReference type="Proteomes" id="UP000076881"/>
    </source>
</evidence>
<organism evidence="7 8">
    <name type="scientific">Akanthomyces lecanii RCEF 1005</name>
    <dbReference type="NCBI Taxonomy" id="1081108"/>
    <lineage>
        <taxon>Eukaryota</taxon>
        <taxon>Fungi</taxon>
        <taxon>Dikarya</taxon>
        <taxon>Ascomycota</taxon>
        <taxon>Pezizomycotina</taxon>
        <taxon>Sordariomycetes</taxon>
        <taxon>Hypocreomycetidae</taxon>
        <taxon>Hypocreales</taxon>
        <taxon>Cordycipitaceae</taxon>
        <taxon>Akanthomyces</taxon>
        <taxon>Cordyceps confragosa</taxon>
    </lineage>
</organism>
<dbReference type="GO" id="GO:0000981">
    <property type="term" value="F:DNA-binding transcription factor activity, RNA polymerase II-specific"/>
    <property type="evidence" value="ECO:0007669"/>
    <property type="project" value="TreeGrafter"/>
</dbReference>
<feature type="compositionally biased region" description="Polar residues" evidence="6">
    <location>
        <begin position="320"/>
        <end position="334"/>
    </location>
</feature>
<sequence length="1163" mass="129269">MNPDALQTFSATVGSSAYSSEQPFPGAVPATLPVSQPRRPVMEIPSPLPRPSFIFRGDGVYSNDASWVFSAWTTRIDQYISASSTAADINGVHNPRCFLLSTACKRHDIVYIVVHHRYCTWSRNRETAYQLMRPYAPDAIDRAFAALSVLLKSNDVLPTTQVEWFSNFPAPTFDSYIPGPILTSITEEIFEFLSNFAGQWHDFQARIIARDFPVLIWEITQTLRCSSSIIQDLIFTLSRRLLGCPEGPFSNAFSELFSSDRHFESSIRSSHFQPGHIQQTRNALVGRYLSLIAQFRSQAHTPIAVASPSLQVLPARTPAAQVSNQGPGSTSQDPKINEPASLLPGTEQPIQSQHSWTPKANNRNMPSTIPSIIQPVPSNYGSADAIRKIAQYAGTSRNHSPAAGPPPVHPQNVLASMAQPTQPALAQNAIPPIQNPAALLNPAPGKVFRSIPESEYPKSAYSLSSLKVGLHLARQRSPYRIPKNIEATKYYQYVESFIVQPTKLNVSTHLTQIKFSLSDDQLQKLPARQAVFDICTLPVVRFENNTLRFRVRVCRFALDETEISESSRVASLEDRLDALTTAIEAQNSLTSRSLAMSGSSSPAQTPSSQAHIQSTVLPSISSPASSTTTSKASPAPPRQSSTSWPSTQPPPPLGLTWPQAERILAIYRDTCLYNFPFVWIPGHMMAQELCESKPCLFRAVMLSSAPLPVARLKKMKRNVIAYISQHMLVEEERSLDVLQGLLIVIAWADLQSLYDQQITNLTYLATGYAHNLGITKIPRELLKQIGMDNAPDDVRATKDINVPKAPSSDEMRAFLGVYYLLSINSGQFGRNTTMRCQYVDFCADALAQAGEYPSDFLLQQVVRLMQIEDRISEFFGSANDTARGRPYLFLVDENVTTLRADLDTILESLTYAELTKRLPHCSPDQIDHFARYFDLTRQYLLVRLYEPATYLGDLPETGAADPAGQRHYRATALRNCLMAANAFFETVTNVPATSARFQALAAPGQTGFVMVICSRLLVVDAPDWDTAAARRMLDFSGFLTKIVGRLQVAEQRRRVNVEHFVRETRVVGVTQEEMDEPGRYAGTSQKTSFIKAWYENRLRQIDEALAAGTRAAPSYSEPMYMDEALLGRPWHRLAGSAGPRWFVGLLEGSAWNFDDVQMNNTNQ</sequence>
<evidence type="ECO:0000313" key="7">
    <source>
        <dbReference type="EMBL" id="OAA72734.1"/>
    </source>
</evidence>
<name>A0A162LMA8_CORDF</name>
<gene>
    <name evidence="7" type="ORF">LEL_08518</name>
</gene>
<feature type="compositionally biased region" description="Low complexity" evidence="6">
    <location>
        <begin position="618"/>
        <end position="646"/>
    </location>
</feature>
<dbReference type="EMBL" id="AZHF01000007">
    <property type="protein sequence ID" value="OAA72734.1"/>
    <property type="molecule type" value="Genomic_DNA"/>
</dbReference>
<feature type="region of interest" description="Disordered" evidence="6">
    <location>
        <begin position="317"/>
        <end position="366"/>
    </location>
</feature>
<feature type="compositionally biased region" description="Low complexity" evidence="6">
    <location>
        <begin position="597"/>
        <end position="610"/>
    </location>
</feature>
<dbReference type="GO" id="GO:0000976">
    <property type="term" value="F:transcription cis-regulatory region binding"/>
    <property type="evidence" value="ECO:0007669"/>
    <property type="project" value="TreeGrafter"/>
</dbReference>
<keyword evidence="5" id="KW-0539">Nucleus</keyword>
<evidence type="ECO:0000256" key="6">
    <source>
        <dbReference type="SAM" id="MobiDB-lite"/>
    </source>
</evidence>
<feature type="region of interest" description="Disordered" evidence="6">
    <location>
        <begin position="591"/>
        <end position="652"/>
    </location>
</feature>
<dbReference type="CDD" id="cd12148">
    <property type="entry name" value="fungal_TF_MHR"/>
    <property type="match status" value="1"/>
</dbReference>
<dbReference type="InterPro" id="IPR051089">
    <property type="entry name" value="prtT"/>
</dbReference>